<gene>
    <name evidence="3" type="ORF">L195_g047776</name>
</gene>
<sequence length="117" mass="12850">MKTKHFIFMYFYALLFIFVVAIEPYEDGEKTGEIEESKTDNTVDLYEFWPDESGKKNNGDCTGEKVTRFPSGGREGYGGKVTLIPGGAKVIPYPGDGDHNGKEGDCGKGAGVESKRQ</sequence>
<feature type="transmembrane region" description="Helical" evidence="2">
    <location>
        <begin position="7"/>
        <end position="25"/>
    </location>
</feature>
<reference evidence="3 4" key="2">
    <citation type="journal article" date="2017" name="Front. Plant Sci.">
        <title>Gene Classification and Mining of Molecular Markers Useful in Red Clover (Trifolium pratense) Breeding.</title>
        <authorList>
            <person name="Istvanek J."/>
            <person name="Dluhosova J."/>
            <person name="Dluhos P."/>
            <person name="Patkova L."/>
            <person name="Nedelnik J."/>
            <person name="Repkova J."/>
        </authorList>
    </citation>
    <scope>NUCLEOTIDE SEQUENCE [LARGE SCALE GENOMIC DNA]</scope>
    <source>
        <strain evidence="4">cv. Tatra</strain>
        <tissue evidence="3">Young leaves</tissue>
    </source>
</reference>
<reference evidence="3 4" key="1">
    <citation type="journal article" date="2014" name="Am. J. Bot.">
        <title>Genome assembly and annotation for red clover (Trifolium pratense; Fabaceae).</title>
        <authorList>
            <person name="Istvanek J."/>
            <person name="Jaros M."/>
            <person name="Krenek A."/>
            <person name="Repkova J."/>
        </authorList>
    </citation>
    <scope>NUCLEOTIDE SEQUENCE [LARGE SCALE GENOMIC DNA]</scope>
    <source>
        <strain evidence="4">cv. Tatra</strain>
        <tissue evidence="3">Young leaves</tissue>
    </source>
</reference>
<organism evidence="3 4">
    <name type="scientific">Trifolium pratense</name>
    <name type="common">Red clover</name>
    <dbReference type="NCBI Taxonomy" id="57577"/>
    <lineage>
        <taxon>Eukaryota</taxon>
        <taxon>Viridiplantae</taxon>
        <taxon>Streptophyta</taxon>
        <taxon>Embryophyta</taxon>
        <taxon>Tracheophyta</taxon>
        <taxon>Spermatophyta</taxon>
        <taxon>Magnoliopsida</taxon>
        <taxon>eudicotyledons</taxon>
        <taxon>Gunneridae</taxon>
        <taxon>Pentapetalae</taxon>
        <taxon>rosids</taxon>
        <taxon>fabids</taxon>
        <taxon>Fabales</taxon>
        <taxon>Fabaceae</taxon>
        <taxon>Papilionoideae</taxon>
        <taxon>50 kb inversion clade</taxon>
        <taxon>NPAAA clade</taxon>
        <taxon>Hologalegina</taxon>
        <taxon>IRL clade</taxon>
        <taxon>Trifolieae</taxon>
        <taxon>Trifolium</taxon>
    </lineage>
</organism>
<keyword evidence="2" id="KW-0472">Membrane</keyword>
<evidence type="ECO:0008006" key="5">
    <source>
        <dbReference type="Google" id="ProtNLM"/>
    </source>
</evidence>
<feature type="compositionally biased region" description="Basic and acidic residues" evidence="1">
    <location>
        <begin position="96"/>
        <end position="106"/>
    </location>
</feature>
<proteinExistence type="predicted"/>
<keyword evidence="2" id="KW-1133">Transmembrane helix</keyword>
<evidence type="ECO:0000256" key="2">
    <source>
        <dbReference type="SAM" id="Phobius"/>
    </source>
</evidence>
<evidence type="ECO:0000313" key="4">
    <source>
        <dbReference type="Proteomes" id="UP000236291"/>
    </source>
</evidence>
<accession>A0A2K3MLF0</accession>
<dbReference type="EMBL" id="ASHM01066935">
    <property type="protein sequence ID" value="PNX91643.1"/>
    <property type="molecule type" value="Genomic_DNA"/>
</dbReference>
<protein>
    <recommendedName>
        <fullName evidence="5">Nodule-specific Glycine Rich Peptide</fullName>
    </recommendedName>
</protein>
<name>A0A2K3MLF0_TRIPR</name>
<comment type="caution">
    <text evidence="3">The sequence shown here is derived from an EMBL/GenBank/DDBJ whole genome shotgun (WGS) entry which is preliminary data.</text>
</comment>
<feature type="region of interest" description="Disordered" evidence="1">
    <location>
        <begin position="89"/>
        <end position="117"/>
    </location>
</feature>
<evidence type="ECO:0000256" key="1">
    <source>
        <dbReference type="SAM" id="MobiDB-lite"/>
    </source>
</evidence>
<dbReference type="Proteomes" id="UP000236291">
    <property type="component" value="Unassembled WGS sequence"/>
</dbReference>
<dbReference type="AlphaFoldDB" id="A0A2K3MLF0"/>
<keyword evidence="2" id="KW-0812">Transmembrane</keyword>
<evidence type="ECO:0000313" key="3">
    <source>
        <dbReference type="EMBL" id="PNX91643.1"/>
    </source>
</evidence>